<reference evidence="6 7" key="1">
    <citation type="submission" date="2020-08" db="EMBL/GenBank/DDBJ databases">
        <title>Genome sequence of Sphingomonas rhizophila KACC 19189T.</title>
        <authorList>
            <person name="Hyun D.-W."/>
            <person name="Bae J.-W."/>
        </authorList>
    </citation>
    <scope>NUCLEOTIDE SEQUENCE [LARGE SCALE GENOMIC DNA]</scope>
    <source>
        <strain evidence="6 7">KACC 19189</strain>
    </source>
</reference>
<keyword evidence="7" id="KW-1185">Reference proteome</keyword>
<dbReference type="Gene3D" id="3.90.1590.10">
    <property type="entry name" value="glutathione-dependent formaldehyde- activating enzyme (gfa)"/>
    <property type="match status" value="1"/>
</dbReference>
<feature type="domain" description="CENP-V/GFA" evidence="5">
    <location>
        <begin position="38"/>
        <end position="83"/>
    </location>
</feature>
<evidence type="ECO:0000259" key="5">
    <source>
        <dbReference type="Pfam" id="PF04828"/>
    </source>
</evidence>
<keyword evidence="3" id="KW-0862">Zinc</keyword>
<evidence type="ECO:0000313" key="7">
    <source>
        <dbReference type="Proteomes" id="UP000515955"/>
    </source>
</evidence>
<evidence type="ECO:0000256" key="1">
    <source>
        <dbReference type="ARBA" id="ARBA00005495"/>
    </source>
</evidence>
<evidence type="ECO:0000256" key="3">
    <source>
        <dbReference type="ARBA" id="ARBA00022833"/>
    </source>
</evidence>
<name>A0A7G9SBP7_9SPHN</name>
<dbReference type="Proteomes" id="UP000515955">
    <property type="component" value="Chromosome"/>
</dbReference>
<keyword evidence="2" id="KW-0479">Metal-binding</keyword>
<protein>
    <submittedName>
        <fullName evidence="6">GFA family protein</fullName>
    </submittedName>
</protein>
<accession>A0A7G9SBP7</accession>
<dbReference type="KEGG" id="srhi:H9L12_01080"/>
<sequence>MPTGIGIRGHGVHHRSATSIPDNGGADRILAFTPTSFSERRYCGDCGTPLTIHVAHQADELDIAVGSLDDPSAVAPGFHIYMSHAPDWLRPLDGLPTFDELRPATRGLPEGKTTLPG</sequence>
<proteinExistence type="inferred from homology"/>
<organism evidence="6 7">
    <name type="scientific">Sphingomonas rhizophila</name>
    <dbReference type="NCBI Taxonomy" id="2071607"/>
    <lineage>
        <taxon>Bacteria</taxon>
        <taxon>Pseudomonadati</taxon>
        <taxon>Pseudomonadota</taxon>
        <taxon>Alphaproteobacteria</taxon>
        <taxon>Sphingomonadales</taxon>
        <taxon>Sphingomonadaceae</taxon>
        <taxon>Sphingomonas</taxon>
    </lineage>
</organism>
<gene>
    <name evidence="6" type="ORF">H9L12_01080</name>
</gene>
<dbReference type="InterPro" id="IPR011057">
    <property type="entry name" value="Mss4-like_sf"/>
</dbReference>
<dbReference type="Pfam" id="PF04828">
    <property type="entry name" value="GFA"/>
    <property type="match status" value="1"/>
</dbReference>
<dbReference type="AlphaFoldDB" id="A0A7G9SBP7"/>
<dbReference type="SUPFAM" id="SSF51316">
    <property type="entry name" value="Mss4-like"/>
    <property type="match status" value="1"/>
</dbReference>
<feature type="region of interest" description="Disordered" evidence="4">
    <location>
        <begin position="1"/>
        <end position="25"/>
    </location>
</feature>
<evidence type="ECO:0000256" key="4">
    <source>
        <dbReference type="SAM" id="MobiDB-lite"/>
    </source>
</evidence>
<evidence type="ECO:0000313" key="6">
    <source>
        <dbReference type="EMBL" id="QNN65272.1"/>
    </source>
</evidence>
<comment type="similarity">
    <text evidence="1">Belongs to the Gfa family.</text>
</comment>
<evidence type="ECO:0000256" key="2">
    <source>
        <dbReference type="ARBA" id="ARBA00022723"/>
    </source>
</evidence>
<dbReference type="GO" id="GO:0016846">
    <property type="term" value="F:carbon-sulfur lyase activity"/>
    <property type="evidence" value="ECO:0007669"/>
    <property type="project" value="InterPro"/>
</dbReference>
<dbReference type="EMBL" id="CP060717">
    <property type="protein sequence ID" value="QNN65272.1"/>
    <property type="molecule type" value="Genomic_DNA"/>
</dbReference>
<dbReference type="InterPro" id="IPR006913">
    <property type="entry name" value="CENP-V/GFA"/>
</dbReference>
<dbReference type="GO" id="GO:0046872">
    <property type="term" value="F:metal ion binding"/>
    <property type="evidence" value="ECO:0007669"/>
    <property type="project" value="UniProtKB-KW"/>
</dbReference>